<evidence type="ECO:0000313" key="12">
    <source>
        <dbReference type="Proteomes" id="UP000007014"/>
    </source>
</evidence>
<evidence type="ECO:0000256" key="4">
    <source>
        <dbReference type="ARBA" id="ARBA00022679"/>
    </source>
</evidence>
<keyword evidence="8" id="KW-0539">Nucleus</keyword>
<dbReference type="InterPro" id="IPR045116">
    <property type="entry name" value="Clp1/Grc3"/>
</dbReference>
<dbReference type="Pfam" id="PF16575">
    <property type="entry name" value="CLP1_P"/>
    <property type="match status" value="1"/>
</dbReference>
<evidence type="ECO:0000256" key="1">
    <source>
        <dbReference type="ARBA" id="ARBA00004604"/>
    </source>
</evidence>
<dbReference type="Gene3D" id="3.40.50.300">
    <property type="entry name" value="P-loop containing nucleotide triphosphate hydrolases"/>
    <property type="match status" value="1"/>
</dbReference>
<evidence type="ECO:0000259" key="9">
    <source>
        <dbReference type="Pfam" id="PF16575"/>
    </source>
</evidence>
<dbReference type="EMBL" id="AP006495">
    <property type="protein sequence ID" value="BAM81034.1"/>
    <property type="molecule type" value="Genomic_DNA"/>
</dbReference>
<keyword evidence="7" id="KW-0067">ATP-binding</keyword>
<proteinExistence type="inferred from homology"/>
<evidence type="ECO:0000256" key="6">
    <source>
        <dbReference type="ARBA" id="ARBA00022777"/>
    </source>
</evidence>
<keyword evidence="5" id="KW-0547">Nucleotide-binding</keyword>
<evidence type="ECO:0000256" key="8">
    <source>
        <dbReference type="ARBA" id="ARBA00023242"/>
    </source>
</evidence>
<dbReference type="InterPro" id="IPR027417">
    <property type="entry name" value="P-loop_NTPase"/>
</dbReference>
<protein>
    <submittedName>
        <fullName evidence="11">Uncharacterized protein</fullName>
    </submittedName>
</protein>
<name>M1V8X2_CYAM1</name>
<evidence type="ECO:0000256" key="3">
    <source>
        <dbReference type="ARBA" id="ARBA00022552"/>
    </source>
</evidence>
<dbReference type="GO" id="GO:0005524">
    <property type="term" value="F:ATP binding"/>
    <property type="evidence" value="ECO:0007669"/>
    <property type="project" value="UniProtKB-KW"/>
</dbReference>
<evidence type="ECO:0000259" key="10">
    <source>
        <dbReference type="Pfam" id="PF25467"/>
    </source>
</evidence>
<evidence type="ECO:0000256" key="2">
    <source>
        <dbReference type="ARBA" id="ARBA00011003"/>
    </source>
</evidence>
<reference evidence="11 12" key="2">
    <citation type="journal article" date="2007" name="BMC Biol.">
        <title>A 100%-complete sequence reveals unusually simple genomic features in the hot-spring red alga Cyanidioschyzon merolae.</title>
        <authorList>
            <person name="Nozaki H."/>
            <person name="Takano H."/>
            <person name="Misumi O."/>
            <person name="Terasawa K."/>
            <person name="Matsuzaki M."/>
            <person name="Maruyama S."/>
            <person name="Nishida K."/>
            <person name="Yagisawa F."/>
            <person name="Yoshida Y."/>
            <person name="Fujiwara T."/>
            <person name="Takio S."/>
            <person name="Tamura K."/>
            <person name="Chung S.J."/>
            <person name="Nakamura S."/>
            <person name="Kuroiwa H."/>
            <person name="Tanaka K."/>
            <person name="Sato N."/>
            <person name="Kuroiwa T."/>
        </authorList>
    </citation>
    <scope>NUCLEOTIDE SEQUENCE [LARGE SCALE GENOMIC DNA]</scope>
    <source>
        <strain evidence="11 12">10D</strain>
    </source>
</reference>
<dbReference type="OrthoDB" id="2405412at2759"/>
<evidence type="ECO:0000313" key="11">
    <source>
        <dbReference type="EMBL" id="BAM81034.1"/>
    </source>
</evidence>
<dbReference type="GeneID" id="16995161"/>
<keyword evidence="3" id="KW-0698">rRNA processing</keyword>
<dbReference type="InterPro" id="IPR057570">
    <property type="entry name" value="NOL9_C"/>
</dbReference>
<comment type="similarity">
    <text evidence="2">Belongs to the Clp1 family. NOL9/GRC3 subfamily.</text>
</comment>
<evidence type="ECO:0000256" key="5">
    <source>
        <dbReference type="ARBA" id="ARBA00022741"/>
    </source>
</evidence>
<comment type="subcellular location">
    <subcellularLocation>
        <location evidence="1">Nucleus</location>
        <location evidence="1">Nucleolus</location>
    </subcellularLocation>
</comment>
<feature type="domain" description="NOL9 C-terminal" evidence="10">
    <location>
        <begin position="406"/>
        <end position="484"/>
    </location>
</feature>
<feature type="domain" description="Clp1 P-loop" evidence="9">
    <location>
        <begin position="153"/>
        <end position="292"/>
    </location>
</feature>
<dbReference type="PANTHER" id="PTHR12755:SF3">
    <property type="entry name" value="POLYNUCLEOTIDE 5'-HYDROXYL-KINASE NOL9"/>
    <property type="match status" value="1"/>
</dbReference>
<dbReference type="Gramene" id="CMM180CT">
    <property type="protein sequence ID" value="CMM180CT"/>
    <property type="gene ID" value="CMM180C"/>
</dbReference>
<dbReference type="RefSeq" id="XP_005537070.1">
    <property type="nucleotide sequence ID" value="XM_005537013.1"/>
</dbReference>
<keyword evidence="12" id="KW-1185">Reference proteome</keyword>
<dbReference type="GO" id="GO:0051731">
    <property type="term" value="F:polynucleotide 5'-hydroxyl-kinase activity"/>
    <property type="evidence" value="ECO:0007669"/>
    <property type="project" value="InterPro"/>
</dbReference>
<dbReference type="AlphaFoldDB" id="M1V8X2"/>
<keyword evidence="6" id="KW-0418">Kinase</keyword>
<gene>
    <name evidence="11" type="ORF">CYME_CMM180C</name>
</gene>
<sequence>MDARFVTDSDRLQPVRKRVYRIRLSEGEQLCLCGKYSVTIAGAQGPLRQRLFFNSAETALSIWQDPVPVDAPAWQSAPVWRVQQGQLVLLITDRSRGSYPWPIRLSAPAENSQHLTPKSLVARYTAPPLHFSGLENLVAALPGEQAPVVLVAGPRHTGKSTLVSQLSFMGWPYHPQPLILELDLGQNYFLAPGYVSFHEVRDLAWPIWRASTACLESVFCGNVTPFADPALYRQAVQRLWSACEAWRGKRLVLVNTMGWVRGYGEVLLGSVLDTIRPDLIVWVSEGTDAQHAGGEAEIEAFGTTAGSRVQVLHVQRAPSSAHKQRSLLPAVARASQLIHELVQQCEDGLPRGIIADQFRWFLWQNQPAYPIVQLLCSITPWCVPLEFFAAVFMIEPCGMHRLQPGHDSERLYSMLNASVVALCVTVIDKEEPTEEISLQAPQRWLLRSPGLGLVRSIDPQNGLLYIVTSVPLSVLESTVALAMSPEVQLPAAALQLGGMEAEPFLGLGCTGTAEDTASDAVVTSRKNLLRRRLMKAKVSPS</sequence>
<accession>M1V8X2</accession>
<dbReference type="HOGENOM" id="CLU_503793_0_0_1"/>
<dbReference type="OMA" id="KEYCTSS"/>
<reference evidence="11 12" key="1">
    <citation type="journal article" date="2004" name="Nature">
        <title>Genome sequence of the ultrasmall unicellular red alga Cyanidioschyzon merolae 10D.</title>
        <authorList>
            <person name="Matsuzaki M."/>
            <person name="Misumi O."/>
            <person name="Shin-i T."/>
            <person name="Maruyama S."/>
            <person name="Takahara M."/>
            <person name="Miyagishima S."/>
            <person name="Mori T."/>
            <person name="Nishida K."/>
            <person name="Yagisawa F."/>
            <person name="Nishida K."/>
            <person name="Yoshida Y."/>
            <person name="Nishimura Y."/>
            <person name="Nakao S."/>
            <person name="Kobayashi T."/>
            <person name="Momoyama Y."/>
            <person name="Higashiyama T."/>
            <person name="Minoda A."/>
            <person name="Sano M."/>
            <person name="Nomoto H."/>
            <person name="Oishi K."/>
            <person name="Hayashi H."/>
            <person name="Ohta F."/>
            <person name="Nishizaka S."/>
            <person name="Haga S."/>
            <person name="Miura S."/>
            <person name="Morishita T."/>
            <person name="Kabeya Y."/>
            <person name="Terasawa K."/>
            <person name="Suzuki Y."/>
            <person name="Ishii Y."/>
            <person name="Asakawa S."/>
            <person name="Takano H."/>
            <person name="Ohta N."/>
            <person name="Kuroiwa H."/>
            <person name="Tanaka K."/>
            <person name="Shimizu N."/>
            <person name="Sugano S."/>
            <person name="Sato N."/>
            <person name="Nozaki H."/>
            <person name="Ogasawara N."/>
            <person name="Kohara Y."/>
            <person name="Kuroiwa T."/>
        </authorList>
    </citation>
    <scope>NUCLEOTIDE SEQUENCE [LARGE SCALE GENOMIC DNA]</scope>
    <source>
        <strain evidence="11 12">10D</strain>
    </source>
</reference>
<dbReference type="PANTHER" id="PTHR12755">
    <property type="entry name" value="CLEAVAGE/POLYADENYLATION FACTOR IA SUBUNIT CLP1P"/>
    <property type="match status" value="1"/>
</dbReference>
<dbReference type="eggNOG" id="KOG2750">
    <property type="taxonomic scope" value="Eukaryota"/>
</dbReference>
<dbReference type="InterPro" id="IPR032319">
    <property type="entry name" value="CLP1_P"/>
</dbReference>
<evidence type="ECO:0000256" key="7">
    <source>
        <dbReference type="ARBA" id="ARBA00022840"/>
    </source>
</evidence>
<organism evidence="11 12">
    <name type="scientific">Cyanidioschyzon merolae (strain NIES-3377 / 10D)</name>
    <name type="common">Unicellular red alga</name>
    <dbReference type="NCBI Taxonomy" id="280699"/>
    <lineage>
        <taxon>Eukaryota</taxon>
        <taxon>Rhodophyta</taxon>
        <taxon>Bangiophyceae</taxon>
        <taxon>Cyanidiales</taxon>
        <taxon>Cyanidiaceae</taxon>
        <taxon>Cyanidioschyzon</taxon>
    </lineage>
</organism>
<dbReference type="GO" id="GO:0000448">
    <property type="term" value="P:cleavage in ITS2 between 5.8S rRNA and LSU-rRNA of tricistronic rRNA transcript (SSU-rRNA, 5.8S rRNA, LSU-rRNA)"/>
    <property type="evidence" value="ECO:0007669"/>
    <property type="project" value="TreeGrafter"/>
</dbReference>
<dbReference type="KEGG" id="cme:CYME_CMM180C"/>
<dbReference type="STRING" id="280699.M1V8X2"/>
<dbReference type="GO" id="GO:0005730">
    <property type="term" value="C:nucleolus"/>
    <property type="evidence" value="ECO:0007669"/>
    <property type="project" value="UniProtKB-SubCell"/>
</dbReference>
<dbReference type="Proteomes" id="UP000007014">
    <property type="component" value="Chromosome 13"/>
</dbReference>
<dbReference type="Pfam" id="PF25467">
    <property type="entry name" value="NOL9_C"/>
    <property type="match status" value="1"/>
</dbReference>
<keyword evidence="4" id="KW-0808">Transferase</keyword>